<keyword evidence="2" id="KW-1185">Reference proteome</keyword>
<proteinExistence type="predicted"/>
<feature type="non-terminal residue" evidence="1">
    <location>
        <position position="1"/>
    </location>
</feature>
<name>A0A3R7WDB1_APHAT</name>
<sequence length="78" mass="8202">DMNMSEADVEALAASLINDNILATRKIDQRHKVLVVVASSTTSRDVSTKTVDALAKWTAALAKLNASMAERGGAISST</sequence>
<dbReference type="Proteomes" id="UP000284702">
    <property type="component" value="Unassembled WGS sequence"/>
</dbReference>
<reference evidence="1" key="1">
    <citation type="submission" date="2018-07" db="EMBL/GenBank/DDBJ databases">
        <title>Annotation of Aphanomyces astaci genome assembly.</title>
        <authorList>
            <person name="Studholme D.J."/>
        </authorList>
    </citation>
    <scope>NUCLEOTIDE SEQUENCE [LARGE SCALE GENOMIC DNA]</scope>
    <source>
        <strain evidence="1">Pc</strain>
    </source>
</reference>
<accession>A0A3R7WDB1</accession>
<gene>
    <name evidence="1" type="ORF">B5M09_005527</name>
</gene>
<evidence type="ECO:0008006" key="3">
    <source>
        <dbReference type="Google" id="ProtNLM"/>
    </source>
</evidence>
<dbReference type="EMBL" id="MZMZ02003024">
    <property type="protein sequence ID" value="RQM23119.1"/>
    <property type="molecule type" value="Genomic_DNA"/>
</dbReference>
<dbReference type="VEuPathDB" id="FungiDB:H257_00154"/>
<protein>
    <recommendedName>
        <fullName evidence="3">PCI domain-containing protein</fullName>
    </recommendedName>
</protein>
<dbReference type="AlphaFoldDB" id="A0A3R7WDB1"/>
<evidence type="ECO:0000313" key="1">
    <source>
        <dbReference type="EMBL" id="RQM23119.1"/>
    </source>
</evidence>
<evidence type="ECO:0000313" key="2">
    <source>
        <dbReference type="Proteomes" id="UP000284702"/>
    </source>
</evidence>
<organism evidence="1 2">
    <name type="scientific">Aphanomyces astaci</name>
    <name type="common">Crayfish plague agent</name>
    <dbReference type="NCBI Taxonomy" id="112090"/>
    <lineage>
        <taxon>Eukaryota</taxon>
        <taxon>Sar</taxon>
        <taxon>Stramenopiles</taxon>
        <taxon>Oomycota</taxon>
        <taxon>Saprolegniomycetes</taxon>
        <taxon>Saprolegniales</taxon>
        <taxon>Verrucalvaceae</taxon>
        <taxon>Aphanomyces</taxon>
    </lineage>
</organism>
<comment type="caution">
    <text evidence="1">The sequence shown here is derived from an EMBL/GenBank/DDBJ whole genome shotgun (WGS) entry which is preliminary data.</text>
</comment>